<dbReference type="OMA" id="CGEERSN"/>
<feature type="compositionally biased region" description="Low complexity" evidence="1">
    <location>
        <begin position="454"/>
        <end position="465"/>
    </location>
</feature>
<feature type="region of interest" description="Disordered" evidence="1">
    <location>
        <begin position="454"/>
        <end position="483"/>
    </location>
</feature>
<name>F9W6S0_TRYCI</name>
<feature type="region of interest" description="Disordered" evidence="1">
    <location>
        <begin position="1"/>
        <end position="35"/>
    </location>
</feature>
<dbReference type="EMBL" id="CAEQ01000923">
    <property type="protein sequence ID" value="CCD12877.1"/>
    <property type="molecule type" value="Genomic_DNA"/>
</dbReference>
<dbReference type="SUPFAM" id="SSF54928">
    <property type="entry name" value="RNA-binding domain, RBD"/>
    <property type="match status" value="1"/>
</dbReference>
<reference evidence="3" key="1">
    <citation type="submission" date="2011-07" db="EMBL/GenBank/DDBJ databases">
        <title>Divergent evolution of antigenic variation in African trypanosomes.</title>
        <authorList>
            <person name="Jackson A.P."/>
            <person name="Berry A."/>
            <person name="Allison H.C."/>
            <person name="Burton P."/>
            <person name="Anderson J."/>
            <person name="Aslett M."/>
            <person name="Brown R."/>
            <person name="Corton N."/>
            <person name="Harris D."/>
            <person name="Hauser H."/>
            <person name="Gamble J."/>
            <person name="Gilderthorp R."/>
            <person name="McQuillan J."/>
            <person name="Quail M.A."/>
            <person name="Sanders M."/>
            <person name="Van Tonder A."/>
            <person name="Ginger M.L."/>
            <person name="Donelson J.E."/>
            <person name="Field M.C."/>
            <person name="Barry J.D."/>
            <person name="Berriman M."/>
            <person name="Hertz-Fowler C."/>
        </authorList>
    </citation>
    <scope>NUCLEOTIDE SEQUENCE [LARGE SCALE GENOMIC DNA]</scope>
    <source>
        <strain evidence="3">IL3000</strain>
    </source>
</reference>
<evidence type="ECO:0000256" key="1">
    <source>
        <dbReference type="SAM" id="MobiDB-lite"/>
    </source>
</evidence>
<sequence>MQAGYGGRGRGMSRGRGGAGGFDNPKGLMRQPFIPSTTPTDTLCVRITEIRQPVTEDMMYRVFASISTNPRRLQISPSSDPNETLVMAQFSDSYATQRVMESLNNRNIFNDGNKMMISYSSWEPSPVLPAPTSVGSVYGAPGQVYGGVQVVPNVGFPQAQGQPGAYPQVRQPQVQQMPQMPMQVMMPQMRVGNDQHGGRGGRGRGRGGARGAGGVAAPGPMMGFDPMMMGYPAMAPMMQMPNGMMAAYANQKNVAQNTPTVFLSVTIVPETEPLYSIFVLIEVFGGVVTIRRNHNKKEILTVKMASVPEADNVVQYLRKVPFAGGTVSAKRFPTYNERTPCTDDGNPHDSATIQYDFTTARHRSPGQRSKCQPSTVLKVTGCGGYSEADVMTYFTSENFYPDRIIKDDEGAFTVHMADRETAVALLLKCHNNVCGEERSNVLFIEGPKEAASATNAASGSTNTQAGATTCDNEVEGGETNAVS</sequence>
<protein>
    <submittedName>
        <fullName evidence="2">WGS project CAEQ00000000 data, annotated contig 1514</fullName>
    </submittedName>
</protein>
<keyword evidence="3" id="KW-1185">Reference proteome</keyword>
<reference evidence="2 3" key="2">
    <citation type="journal article" date="2012" name="Proc. Natl. Acad. Sci. U.S.A.">
        <title>Antigenic diversity is generated by distinct evolutionary mechanisms in African trypanosome species.</title>
        <authorList>
            <person name="Jackson A.P."/>
            <person name="Berry A."/>
            <person name="Aslett M."/>
            <person name="Allison H.C."/>
            <person name="Burton P."/>
            <person name="Vavrova-Anderson J."/>
            <person name="Brown R."/>
            <person name="Browne H."/>
            <person name="Corton N."/>
            <person name="Hauser H."/>
            <person name="Gamble J."/>
            <person name="Gilderthorp R."/>
            <person name="Marcello L."/>
            <person name="McQuillan J."/>
            <person name="Otto T.D."/>
            <person name="Quail M.A."/>
            <person name="Sanders M.J."/>
            <person name="van Tonder A."/>
            <person name="Ginger M.L."/>
            <person name="Field M.C."/>
            <person name="Barry J.D."/>
            <person name="Hertz-Fowler C."/>
            <person name="Berriman M."/>
        </authorList>
    </citation>
    <scope>NUCLEOTIDE SEQUENCE [LARGE SCALE GENOMIC DNA]</scope>
    <source>
        <strain evidence="2 3">IL3000</strain>
    </source>
</reference>
<organism evidence="2 3">
    <name type="scientific">Trypanosoma congolense (strain IL3000)</name>
    <dbReference type="NCBI Taxonomy" id="1068625"/>
    <lineage>
        <taxon>Eukaryota</taxon>
        <taxon>Discoba</taxon>
        <taxon>Euglenozoa</taxon>
        <taxon>Kinetoplastea</taxon>
        <taxon>Metakinetoplastina</taxon>
        <taxon>Trypanosomatida</taxon>
        <taxon>Trypanosomatidae</taxon>
        <taxon>Trypanosoma</taxon>
        <taxon>Nannomonas</taxon>
    </lineage>
</organism>
<proteinExistence type="predicted"/>
<dbReference type="VEuPathDB" id="TriTrypDB:TcIL3000_0_37160"/>
<evidence type="ECO:0000313" key="2">
    <source>
        <dbReference type="EMBL" id="CCD12877.1"/>
    </source>
</evidence>
<dbReference type="PANTHER" id="PTHR15592">
    <property type="entry name" value="MATRIN 3/NUCLEAR PROTEIN 220-RELATED"/>
    <property type="match status" value="1"/>
</dbReference>
<dbReference type="Gene3D" id="3.30.70.330">
    <property type="match status" value="1"/>
</dbReference>
<evidence type="ECO:0000313" key="3">
    <source>
        <dbReference type="Proteomes" id="UP000000702"/>
    </source>
</evidence>
<comment type="caution">
    <text evidence="2">The sequence shown here is derived from an EMBL/GenBank/DDBJ whole genome shotgun (WGS) entry which is preliminary data.</text>
</comment>
<dbReference type="InterPro" id="IPR012677">
    <property type="entry name" value="Nucleotide-bd_a/b_plait_sf"/>
</dbReference>
<gene>
    <name evidence="2" type="ORF">TCIL3000_0_37160</name>
</gene>
<dbReference type="Pfam" id="PF13893">
    <property type="entry name" value="RRM_5"/>
    <property type="match status" value="1"/>
</dbReference>
<dbReference type="AlphaFoldDB" id="F9W6S0"/>
<dbReference type="GO" id="GO:0003676">
    <property type="term" value="F:nucleic acid binding"/>
    <property type="evidence" value="ECO:0007669"/>
    <property type="project" value="InterPro"/>
</dbReference>
<dbReference type="InterPro" id="IPR035979">
    <property type="entry name" value="RBD_domain_sf"/>
</dbReference>
<feature type="compositionally biased region" description="Gly residues" evidence="1">
    <location>
        <begin position="1"/>
        <end position="21"/>
    </location>
</feature>
<accession>F9W6S0</accession>
<feature type="region of interest" description="Disordered" evidence="1">
    <location>
        <begin position="195"/>
        <end position="214"/>
    </location>
</feature>
<dbReference type="Proteomes" id="UP000000702">
    <property type="component" value="Unassembled WGS sequence"/>
</dbReference>